<comment type="caution">
    <text evidence="4">The sequence shown here is derived from an EMBL/GenBank/DDBJ whole genome shotgun (WGS) entry which is preliminary data.</text>
</comment>
<dbReference type="RefSeq" id="WP_205214389.1">
    <property type="nucleotide sequence ID" value="NZ_JAFFZP010000045.1"/>
</dbReference>
<accession>A0ABS2WCY5</accession>
<keyword evidence="5" id="KW-1185">Reference proteome</keyword>
<evidence type="ECO:0000313" key="5">
    <source>
        <dbReference type="Proteomes" id="UP000760472"/>
    </source>
</evidence>
<evidence type="ECO:0000259" key="3">
    <source>
        <dbReference type="Pfam" id="PF00685"/>
    </source>
</evidence>
<comment type="similarity">
    <text evidence="1">Belongs to the sulfotransferase 1 family.</text>
</comment>
<sequence length="263" mass="31320">MTIKKWIKEKIDLYTRGRAVSIRDNDVMIVSYPKSGNTWMRFLIGNYLYEELDFINMENLIPDIYVVNEKKLSKMKSPRIMKSHEYFDPRYKKCIYIVRDPRSVAVSYYHFLKKYGRIDLDSDFYEYLKVFVKGGYDNYAAWDEHVMSWYGIKKDKTEDFIFIKYEDMLAAPEKVLRDVLEFLGENVSDECVEKAVSSSSFEKMRLKESYQSGKSEVLKQSNGALPFVRSGRKDEWKEYFDEKCMLLIEKRFGPVMKETGYDH</sequence>
<gene>
    <name evidence="4" type="ORF">JW498_19640</name>
</gene>
<dbReference type="EMBL" id="JAFFZP010000045">
    <property type="protein sequence ID" value="MBN0989585.1"/>
    <property type="molecule type" value="Genomic_DNA"/>
</dbReference>
<evidence type="ECO:0000256" key="2">
    <source>
        <dbReference type="ARBA" id="ARBA00022679"/>
    </source>
</evidence>
<reference evidence="4 5" key="1">
    <citation type="submission" date="2021-02" db="EMBL/GenBank/DDBJ databases">
        <title>A novel species of genus Amphritea isolated from a fishpond in China.</title>
        <authorList>
            <person name="Lu H."/>
        </authorList>
    </citation>
    <scope>NUCLEOTIDE SEQUENCE [LARGE SCALE GENOMIC DNA]</scope>
    <source>
        <strain evidence="4 5">RP18W</strain>
    </source>
</reference>
<organism evidence="4 5">
    <name type="scientific">Amphritea pacifica</name>
    <dbReference type="NCBI Taxonomy" id="2811233"/>
    <lineage>
        <taxon>Bacteria</taxon>
        <taxon>Pseudomonadati</taxon>
        <taxon>Pseudomonadota</taxon>
        <taxon>Gammaproteobacteria</taxon>
        <taxon>Oceanospirillales</taxon>
        <taxon>Oceanospirillaceae</taxon>
        <taxon>Amphritea</taxon>
    </lineage>
</organism>
<keyword evidence="2" id="KW-0808">Transferase</keyword>
<evidence type="ECO:0000313" key="4">
    <source>
        <dbReference type="EMBL" id="MBN0989585.1"/>
    </source>
</evidence>
<protein>
    <submittedName>
        <fullName evidence="4">Sulfotransferase domain-containing protein</fullName>
    </submittedName>
</protein>
<name>A0ABS2WCY5_9GAMM</name>
<dbReference type="Gene3D" id="3.40.50.300">
    <property type="entry name" value="P-loop containing nucleotide triphosphate hydrolases"/>
    <property type="match status" value="1"/>
</dbReference>
<dbReference type="PANTHER" id="PTHR11783">
    <property type="entry name" value="SULFOTRANSFERASE SULT"/>
    <property type="match status" value="1"/>
</dbReference>
<dbReference type="Proteomes" id="UP000760472">
    <property type="component" value="Unassembled WGS sequence"/>
</dbReference>
<evidence type="ECO:0000256" key="1">
    <source>
        <dbReference type="ARBA" id="ARBA00005771"/>
    </source>
</evidence>
<feature type="domain" description="Sulfotransferase" evidence="3">
    <location>
        <begin position="24"/>
        <end position="260"/>
    </location>
</feature>
<dbReference type="Pfam" id="PF00685">
    <property type="entry name" value="Sulfotransfer_1"/>
    <property type="match status" value="1"/>
</dbReference>
<dbReference type="InterPro" id="IPR027417">
    <property type="entry name" value="P-loop_NTPase"/>
</dbReference>
<dbReference type="InterPro" id="IPR000863">
    <property type="entry name" value="Sulfotransferase_dom"/>
</dbReference>
<proteinExistence type="inferred from homology"/>
<dbReference type="SUPFAM" id="SSF52540">
    <property type="entry name" value="P-loop containing nucleoside triphosphate hydrolases"/>
    <property type="match status" value="1"/>
</dbReference>